<protein>
    <submittedName>
        <fullName evidence="1">Uncharacterized protein</fullName>
    </submittedName>
</protein>
<dbReference type="AlphaFoldDB" id="A0A0E9RM70"/>
<organism evidence="1">
    <name type="scientific">Anguilla anguilla</name>
    <name type="common">European freshwater eel</name>
    <name type="synonym">Muraena anguilla</name>
    <dbReference type="NCBI Taxonomy" id="7936"/>
    <lineage>
        <taxon>Eukaryota</taxon>
        <taxon>Metazoa</taxon>
        <taxon>Chordata</taxon>
        <taxon>Craniata</taxon>
        <taxon>Vertebrata</taxon>
        <taxon>Euteleostomi</taxon>
        <taxon>Actinopterygii</taxon>
        <taxon>Neopterygii</taxon>
        <taxon>Teleostei</taxon>
        <taxon>Anguilliformes</taxon>
        <taxon>Anguillidae</taxon>
        <taxon>Anguilla</taxon>
    </lineage>
</organism>
<accession>A0A0E9RM70</accession>
<name>A0A0E9RM70_ANGAN</name>
<sequence length="46" mass="5154">MQYLILLKGATAVFYLGIIPATSRLQAQFPLYYAIATFSTTRAQIK</sequence>
<dbReference type="EMBL" id="GBXM01078670">
    <property type="protein sequence ID" value="JAH29907.1"/>
    <property type="molecule type" value="Transcribed_RNA"/>
</dbReference>
<reference evidence="1" key="1">
    <citation type="submission" date="2014-11" db="EMBL/GenBank/DDBJ databases">
        <authorList>
            <person name="Amaro Gonzalez C."/>
        </authorList>
    </citation>
    <scope>NUCLEOTIDE SEQUENCE</scope>
</reference>
<reference evidence="1" key="2">
    <citation type="journal article" date="2015" name="Fish Shellfish Immunol.">
        <title>Early steps in the European eel (Anguilla anguilla)-Vibrio vulnificus interaction in the gills: Role of the RtxA13 toxin.</title>
        <authorList>
            <person name="Callol A."/>
            <person name="Pajuelo D."/>
            <person name="Ebbesson L."/>
            <person name="Teles M."/>
            <person name="MacKenzie S."/>
            <person name="Amaro C."/>
        </authorList>
    </citation>
    <scope>NUCLEOTIDE SEQUENCE</scope>
</reference>
<proteinExistence type="predicted"/>
<evidence type="ECO:0000313" key="1">
    <source>
        <dbReference type="EMBL" id="JAH29907.1"/>
    </source>
</evidence>